<reference evidence="5" key="2">
    <citation type="submission" date="2020-05" db="UniProtKB">
        <authorList>
            <consortium name="EnsemblMetazoa"/>
        </authorList>
    </citation>
    <scope>IDENTIFICATION</scope>
    <source>
        <strain evidence="5">IAEA</strain>
    </source>
</reference>
<dbReference type="InterPro" id="IPR015943">
    <property type="entry name" value="WD40/YVTN_repeat-like_dom_sf"/>
</dbReference>
<dbReference type="PROSITE" id="PS50294">
    <property type="entry name" value="WD_REPEATS_REGION"/>
    <property type="match status" value="1"/>
</dbReference>
<dbReference type="Gene3D" id="1.10.238.10">
    <property type="entry name" value="EF-hand"/>
    <property type="match status" value="1"/>
</dbReference>
<keyword evidence="2 4" id="KW-0853">WD repeat</keyword>
<dbReference type="Pfam" id="PF00400">
    <property type="entry name" value="WD40"/>
    <property type="match status" value="3"/>
</dbReference>
<dbReference type="SUPFAM" id="SSF47473">
    <property type="entry name" value="EF-hand"/>
    <property type="match status" value="1"/>
</dbReference>
<dbReference type="AlphaFoldDB" id="A0A1A9ZDF8"/>
<protein>
    <recommendedName>
        <fullName evidence="1">WD repeat-containing protein on Y chromosome</fullName>
    </recommendedName>
</protein>
<dbReference type="Gene3D" id="2.130.10.10">
    <property type="entry name" value="YVTN repeat-like/Quinoprotein amine dehydrogenase"/>
    <property type="match status" value="3"/>
</dbReference>
<keyword evidence="6" id="KW-1185">Reference proteome</keyword>
<name>A0A1A9ZDF8_GLOPL</name>
<dbReference type="InterPro" id="IPR001680">
    <property type="entry name" value="WD40_rpt"/>
</dbReference>
<proteinExistence type="predicted"/>
<dbReference type="InterPro" id="IPR011992">
    <property type="entry name" value="EF-hand-dom_pair"/>
</dbReference>
<sequence>MSSKTEYETIRDFTEDLEYKTLSSDFSPDTAERPERLHAWLKSEEIESLHYKFLKKGKLSYPDLREELENLNIKFTHLEYNRLFLKISENRNSKCDWDEFISYLLNGFREDHPTSTRDDEMTLPIHAPPLIRTSEHHSPVCCIALLKTRKMESTEDHSDSDSECEERNFQKFFKKYSVEDTVDWAGIFITASREGQLRFWSKDLKPLRAGKSNSAHQKVRTWILCIGALSDVKVVCTSSTERELRFHETVTPSFSLRAVILSMPYAVHTMQYSHHEAQTSRLIMGDYGGSVRILEFDARLKSPFQSKSGRDILEMFWSDIAKGKFPQLRCREYLNVHTEMIQHVYFARRLNCTFAAAEYRNIKKYRGRCPGLVILSGEDKSTFRIPLGVTTFCVDERHDMVVTGGPDTSLRIWDIYVPTQPTGLLTGHNSGIVYVFVQSEEKKIYSVDYLKIIKVWELSEHTLLQTFDDLVRIIPSETDLVFHYHRVLRILLIGGRKLVAIKCNPRVNIALTDGNTHTAPVSVVLYNRLFRNVVTCGLDSFVIVWDPWSGKRRIIIKDCHIEYLYGEKKRVEITAACFDPLERYLLTGARDGCLKIWNYNNAVCIRNLKIKGNESITAVRWVKERILAVGWDQQVTEFPCQEGNEYTLAKKWPMFHHDDITCADVKVGEGVVTASYYGELIFWRLETGQPYRCFNVAQPREFIELRFNKYKKKRKEIFPVTEPHFPTTDSTAQFMRLTALEMGKQMINALNARKQSRLAAKIRRRSESLFIAMSVQAVLFLQTRRFAEEHGDLLVALETGTVQVYSHHHRGGFITQFNAIHRMGDCVLAMTTDRKERYLFTGTACGYIKLWHIQNLGDTFLLSAKRAVRYQKEPLLLSSYKAHLAAITSTVFVHLSEILITGSNDCSVRLWTIGGRYLGTLGTPLPWMKLSPFEAFKEEARVFRLSPDIKNVASTTTMKVISGVQPDRVRPRSKKVVEEKDLEEENELMRIYAKHLREPILGEHFQHPAYNEPKRPIKLKTFSSPLAKFTPVYTHVEVYEANHLELPSTTKRLAVDNYLSREPTTSALFQP</sequence>
<evidence type="ECO:0000313" key="6">
    <source>
        <dbReference type="Proteomes" id="UP000092445"/>
    </source>
</evidence>
<accession>A0A1A9ZDF8</accession>
<dbReference type="InterPro" id="IPR036322">
    <property type="entry name" value="WD40_repeat_dom_sf"/>
</dbReference>
<dbReference type="SUPFAM" id="SSF50978">
    <property type="entry name" value="WD40 repeat-like"/>
    <property type="match status" value="2"/>
</dbReference>
<organism evidence="5 6">
    <name type="scientific">Glossina pallidipes</name>
    <name type="common">Tsetse fly</name>
    <dbReference type="NCBI Taxonomy" id="7398"/>
    <lineage>
        <taxon>Eukaryota</taxon>
        <taxon>Metazoa</taxon>
        <taxon>Ecdysozoa</taxon>
        <taxon>Arthropoda</taxon>
        <taxon>Hexapoda</taxon>
        <taxon>Insecta</taxon>
        <taxon>Pterygota</taxon>
        <taxon>Neoptera</taxon>
        <taxon>Endopterygota</taxon>
        <taxon>Diptera</taxon>
        <taxon>Brachycera</taxon>
        <taxon>Muscomorpha</taxon>
        <taxon>Hippoboscoidea</taxon>
        <taxon>Glossinidae</taxon>
        <taxon>Glossina</taxon>
    </lineage>
</organism>
<dbReference type="STRING" id="7398.A0A1A9ZDF8"/>
<feature type="repeat" description="WD" evidence="4">
    <location>
        <begin position="880"/>
        <end position="913"/>
    </location>
</feature>
<dbReference type="SMART" id="SM00320">
    <property type="entry name" value="WD40"/>
    <property type="match status" value="9"/>
</dbReference>
<dbReference type="Proteomes" id="UP000092445">
    <property type="component" value="Unassembled WGS sequence"/>
</dbReference>
<feature type="repeat" description="WD" evidence="4">
    <location>
        <begin position="389"/>
        <end position="415"/>
    </location>
</feature>
<evidence type="ECO:0000256" key="2">
    <source>
        <dbReference type="ARBA" id="ARBA00022574"/>
    </source>
</evidence>
<dbReference type="PROSITE" id="PS50082">
    <property type="entry name" value="WD_REPEATS_2"/>
    <property type="match status" value="3"/>
</dbReference>
<dbReference type="PANTHER" id="PTHR44324">
    <property type="entry name" value="WD40 REPEAT DOMAIN 95"/>
    <property type="match status" value="1"/>
</dbReference>
<evidence type="ECO:0000256" key="3">
    <source>
        <dbReference type="ARBA" id="ARBA00022737"/>
    </source>
</evidence>
<dbReference type="VEuPathDB" id="VectorBase:GPAI011336"/>
<feature type="repeat" description="WD" evidence="4">
    <location>
        <begin position="573"/>
        <end position="607"/>
    </location>
</feature>
<evidence type="ECO:0000256" key="4">
    <source>
        <dbReference type="PROSITE-ProRule" id="PRU00221"/>
    </source>
</evidence>
<dbReference type="InterPro" id="IPR051242">
    <property type="entry name" value="WD-EF-hand_domain"/>
</dbReference>
<dbReference type="EnsemblMetazoa" id="GPAI011336-RA">
    <property type="protein sequence ID" value="GPAI011336-PA"/>
    <property type="gene ID" value="GPAI011336"/>
</dbReference>
<keyword evidence="3" id="KW-0677">Repeat</keyword>
<dbReference type="PANTHER" id="PTHR44324:SF6">
    <property type="entry name" value="EF-HAND CALCIUM BINDING DOMAIN 8"/>
    <property type="match status" value="1"/>
</dbReference>
<evidence type="ECO:0000256" key="1">
    <source>
        <dbReference type="ARBA" id="ARBA00014901"/>
    </source>
</evidence>
<evidence type="ECO:0000313" key="5">
    <source>
        <dbReference type="EnsemblMetazoa" id="GPAI011336-PA"/>
    </source>
</evidence>
<reference evidence="6" key="1">
    <citation type="submission" date="2014-03" db="EMBL/GenBank/DDBJ databases">
        <authorList>
            <person name="Aksoy S."/>
            <person name="Warren W."/>
            <person name="Wilson R.K."/>
        </authorList>
    </citation>
    <scope>NUCLEOTIDE SEQUENCE [LARGE SCALE GENOMIC DNA]</scope>
    <source>
        <strain evidence="6">IAEA</strain>
    </source>
</reference>